<evidence type="ECO:0000256" key="4">
    <source>
        <dbReference type="ARBA" id="ARBA00022741"/>
    </source>
</evidence>
<keyword evidence="3 9" id="KW-0436">Ligase</keyword>
<dbReference type="KEGG" id="mss:MSU_0364"/>
<proteinExistence type="inferred from homology"/>
<dbReference type="GO" id="GO:0005524">
    <property type="term" value="F:ATP binding"/>
    <property type="evidence" value="ECO:0007669"/>
    <property type="project" value="UniProtKB-KW"/>
</dbReference>
<evidence type="ECO:0000313" key="9">
    <source>
        <dbReference type="EMBL" id="ADX97904.1"/>
    </source>
</evidence>
<feature type="domain" description="Aminoacyl-transfer RNA synthetases class-II family profile" evidence="8">
    <location>
        <begin position="138"/>
        <end position="528"/>
    </location>
</feature>
<keyword evidence="10" id="KW-1185">Reference proteome</keyword>
<dbReference type="Pfam" id="PF00152">
    <property type="entry name" value="tRNA-synt_2"/>
    <property type="match status" value="1"/>
</dbReference>
<dbReference type="GO" id="GO:0003676">
    <property type="term" value="F:nucleic acid binding"/>
    <property type="evidence" value="ECO:0007669"/>
    <property type="project" value="InterPro"/>
</dbReference>
<dbReference type="InterPro" id="IPR004364">
    <property type="entry name" value="Aa-tRNA-synt_II"/>
</dbReference>
<keyword evidence="6" id="KW-0648">Protein biosynthesis</keyword>
<dbReference type="GO" id="GO:0006422">
    <property type="term" value="P:aspartyl-tRNA aminoacylation"/>
    <property type="evidence" value="ECO:0007669"/>
    <property type="project" value="TreeGrafter"/>
</dbReference>
<evidence type="ECO:0000313" key="10">
    <source>
        <dbReference type="Proteomes" id="UP000007484"/>
    </source>
</evidence>
<evidence type="ECO:0000256" key="2">
    <source>
        <dbReference type="ARBA" id="ARBA00011738"/>
    </source>
</evidence>
<dbReference type="InterPro" id="IPR002312">
    <property type="entry name" value="Asp/Asn-tRNA-synth_IIb"/>
</dbReference>
<comment type="similarity">
    <text evidence="1">Belongs to the class-II aminoacyl-tRNA synthetase family. Type 1 subfamily.</text>
</comment>
<keyword evidence="5" id="KW-0067">ATP-binding</keyword>
<dbReference type="HOGENOM" id="CLU_014330_3_1_14"/>
<dbReference type="PANTHER" id="PTHR22594:SF5">
    <property type="entry name" value="ASPARTATE--TRNA LIGASE, MITOCHONDRIAL"/>
    <property type="match status" value="1"/>
</dbReference>
<dbReference type="RefSeq" id="WP_013609808.1">
    <property type="nucleotide sequence ID" value="NC_015155.1"/>
</dbReference>
<dbReference type="SUPFAM" id="SSF50249">
    <property type="entry name" value="Nucleic acid-binding proteins"/>
    <property type="match status" value="1"/>
</dbReference>
<sequence>MSSFLDRRVLISDLGIIPNQKVVIGGFIETVRKLKDIVFLVIRDGSGKIQVVFPKKEVELPPRESTVLIEGTTSQKKNSEELEILGERMEVFSTSKPSFPIDLNEEKMSEEKYRMKYRYLDLRRSALHNNIEFCSKAKFIASSYLHILNFREITTPILSFPSREGAETFKTEENVNVNRSFTLAQSPQIYKQLLMIAGFEKYFQFATSFRAEKMREDRQYEFSQLDIEMSFSTQEKLFAIIEKLIISLIKKLVKSDFPDLPFRRISFQEAFEKYGTDKPDLRFSPYIVDLFSSFDKKQVLPTQYCLSLLVERKTINIEELYSEVGRDFKYIKKSHSKIIEGQYDDWMISFSEKLNNHSEEFYLFYICCNSGDKRESLLRMGRIRTAIIKQIKNREWENNFSLVWITDWPYFEESLEGKLVTSHHPFTLPTKDSLSKDNLLDWKSHGYDLVLNGVEIASGGQRIYNSDLQAKIFSILGYSSEEINQEFGWFLEALNYGVPPHLGIAIGWDRLMSELLNLKSIREVIAFPKNTHGNCSMSSSKTT</sequence>
<dbReference type="Gene3D" id="3.30.1360.30">
    <property type="entry name" value="GAD-like domain"/>
    <property type="match status" value="1"/>
</dbReference>
<dbReference type="InterPro" id="IPR004524">
    <property type="entry name" value="Asp-tRNA-ligase_1"/>
</dbReference>
<evidence type="ECO:0000256" key="3">
    <source>
        <dbReference type="ARBA" id="ARBA00022598"/>
    </source>
</evidence>
<dbReference type="NCBIfam" id="NF001750">
    <property type="entry name" value="PRK00476.1"/>
    <property type="match status" value="1"/>
</dbReference>
<dbReference type="GO" id="GO:0004815">
    <property type="term" value="F:aspartate-tRNA ligase activity"/>
    <property type="evidence" value="ECO:0007669"/>
    <property type="project" value="TreeGrafter"/>
</dbReference>
<dbReference type="InterPro" id="IPR004365">
    <property type="entry name" value="NA-bd_OB_tRNA"/>
</dbReference>
<dbReference type="PROSITE" id="PS50862">
    <property type="entry name" value="AA_TRNA_LIGASE_II"/>
    <property type="match status" value="1"/>
</dbReference>
<dbReference type="PANTHER" id="PTHR22594">
    <property type="entry name" value="ASPARTYL/LYSYL-TRNA SYNTHETASE"/>
    <property type="match status" value="1"/>
</dbReference>
<keyword evidence="4" id="KW-0547">Nucleotide-binding</keyword>
<reference evidence="9 10" key="1">
    <citation type="journal article" date="2011" name="J. Bacteriol.">
        <title>Complete genome sequences of two hemotropic Mycoplasmas, Mycoplasma haemofelis strain Ohio2 and Mycoplasma suis strain Illinois.</title>
        <authorList>
            <person name="Messick J.B."/>
            <person name="Santos A.P."/>
            <person name="Guimaraes A.M."/>
        </authorList>
    </citation>
    <scope>NUCLEOTIDE SEQUENCE [LARGE SCALE GENOMIC DNA]</scope>
    <source>
        <strain evidence="9 10">Illinois</strain>
    </source>
</reference>
<dbReference type="Pfam" id="PF01336">
    <property type="entry name" value="tRNA_anti-codon"/>
    <property type="match status" value="1"/>
</dbReference>
<dbReference type="STRING" id="768700.MSU_0364"/>
<comment type="subunit">
    <text evidence="2">Homodimer.</text>
</comment>
<dbReference type="GO" id="GO:0050560">
    <property type="term" value="F:aspartate-tRNA(Asn) ligase activity"/>
    <property type="evidence" value="ECO:0007669"/>
    <property type="project" value="UniProtKB-EC"/>
</dbReference>
<dbReference type="EMBL" id="CP002525">
    <property type="protein sequence ID" value="ADX97904.1"/>
    <property type="molecule type" value="Genomic_DNA"/>
</dbReference>
<dbReference type="GO" id="GO:0005737">
    <property type="term" value="C:cytoplasm"/>
    <property type="evidence" value="ECO:0007669"/>
    <property type="project" value="InterPro"/>
</dbReference>
<name>F0QQY4_MYCSL</name>
<dbReference type="InterPro" id="IPR004115">
    <property type="entry name" value="GAD-like_sf"/>
</dbReference>
<dbReference type="InterPro" id="IPR045864">
    <property type="entry name" value="aa-tRNA-synth_II/BPL/LPL"/>
</dbReference>
<evidence type="ECO:0000256" key="7">
    <source>
        <dbReference type="ARBA" id="ARBA00023146"/>
    </source>
</evidence>
<dbReference type="Gene3D" id="3.30.930.10">
    <property type="entry name" value="Bira Bifunctional Protein, Domain 2"/>
    <property type="match status" value="1"/>
</dbReference>
<dbReference type="PRINTS" id="PR01042">
    <property type="entry name" value="TRNASYNTHASP"/>
</dbReference>
<dbReference type="SUPFAM" id="SSF55681">
    <property type="entry name" value="Class II aaRS and biotin synthetases"/>
    <property type="match status" value="1"/>
</dbReference>
<protein>
    <submittedName>
        <fullName evidence="9">Aspartyl-tRNA synthetase</fullName>
        <ecNumber evidence="9">6.1.1.23</ecNumber>
    </submittedName>
</protein>
<organism evidence="9 10">
    <name type="scientific">Mycoplasma suis (strain Illinois)</name>
    <dbReference type="NCBI Taxonomy" id="768700"/>
    <lineage>
        <taxon>Bacteria</taxon>
        <taxon>Bacillati</taxon>
        <taxon>Mycoplasmatota</taxon>
        <taxon>Mollicutes</taxon>
        <taxon>Mycoplasmataceae</taxon>
        <taxon>Mycoplasma</taxon>
    </lineage>
</organism>
<dbReference type="AlphaFoldDB" id="F0QQY4"/>
<dbReference type="InterPro" id="IPR006195">
    <property type="entry name" value="aa-tRNA-synth_II"/>
</dbReference>
<dbReference type="Proteomes" id="UP000007484">
    <property type="component" value="Chromosome"/>
</dbReference>
<keyword evidence="7 9" id="KW-0030">Aminoacyl-tRNA synthetase</keyword>
<evidence type="ECO:0000256" key="6">
    <source>
        <dbReference type="ARBA" id="ARBA00022917"/>
    </source>
</evidence>
<evidence type="ECO:0000256" key="5">
    <source>
        <dbReference type="ARBA" id="ARBA00022840"/>
    </source>
</evidence>
<evidence type="ECO:0000259" key="8">
    <source>
        <dbReference type="PROSITE" id="PS50862"/>
    </source>
</evidence>
<evidence type="ECO:0000256" key="1">
    <source>
        <dbReference type="ARBA" id="ARBA00006303"/>
    </source>
</evidence>
<dbReference type="InterPro" id="IPR012340">
    <property type="entry name" value="NA-bd_OB-fold"/>
</dbReference>
<gene>
    <name evidence="9" type="primary">aspS</name>
    <name evidence="9" type="ordered locus">MSU_0364</name>
</gene>
<accession>F0QQY4</accession>
<dbReference type="NCBIfam" id="TIGR00459">
    <property type="entry name" value="aspS_bact"/>
    <property type="match status" value="1"/>
</dbReference>
<dbReference type="EC" id="6.1.1.23" evidence="9"/>
<dbReference type="Gene3D" id="2.40.50.140">
    <property type="entry name" value="Nucleic acid-binding proteins"/>
    <property type="match status" value="1"/>
</dbReference>